<dbReference type="Gene3D" id="3.30.2310.20">
    <property type="entry name" value="RelE-like"/>
    <property type="match status" value="1"/>
</dbReference>
<keyword evidence="1" id="KW-1277">Toxin-antitoxin system</keyword>
<dbReference type="Pfam" id="PF05016">
    <property type="entry name" value="ParE_toxin"/>
    <property type="match status" value="1"/>
</dbReference>
<keyword evidence="3" id="KW-1185">Reference proteome</keyword>
<reference evidence="2 3" key="1">
    <citation type="journal article" date="2019" name="Int. J. Syst. Evol. Microbiol.">
        <title>The Global Catalogue of Microorganisms (GCM) 10K type strain sequencing project: providing services to taxonomists for standard genome sequencing and annotation.</title>
        <authorList>
            <consortium name="The Broad Institute Genomics Platform"/>
            <consortium name="The Broad Institute Genome Sequencing Center for Infectious Disease"/>
            <person name="Wu L."/>
            <person name="Ma J."/>
        </authorList>
    </citation>
    <scope>NUCLEOTIDE SEQUENCE [LARGE SCALE GENOMIC DNA]</scope>
    <source>
        <strain evidence="2 3">JCM 15974</strain>
    </source>
</reference>
<name>A0ABN1IIX4_9FLAO</name>
<dbReference type="InterPro" id="IPR007712">
    <property type="entry name" value="RelE/ParE_toxin"/>
</dbReference>
<comment type="caution">
    <text evidence="2">The sequence shown here is derived from an EMBL/GenBank/DDBJ whole genome shotgun (WGS) entry which is preliminary data.</text>
</comment>
<protein>
    <recommendedName>
        <fullName evidence="4">Type II toxin-antitoxin system RelE/ParE family toxin</fullName>
    </recommendedName>
</protein>
<proteinExistence type="predicted"/>
<evidence type="ECO:0000313" key="2">
    <source>
        <dbReference type="EMBL" id="GAA0714958.1"/>
    </source>
</evidence>
<organism evidence="2 3">
    <name type="scientific">Aquimarina litoralis</name>
    <dbReference type="NCBI Taxonomy" id="584605"/>
    <lineage>
        <taxon>Bacteria</taxon>
        <taxon>Pseudomonadati</taxon>
        <taxon>Bacteroidota</taxon>
        <taxon>Flavobacteriia</taxon>
        <taxon>Flavobacteriales</taxon>
        <taxon>Flavobacteriaceae</taxon>
        <taxon>Aquimarina</taxon>
    </lineage>
</organism>
<evidence type="ECO:0000313" key="3">
    <source>
        <dbReference type="Proteomes" id="UP001501758"/>
    </source>
</evidence>
<sequence>MLISNCQEIAYNPDLGKNYKRITKNLYGAKANRHIIFYRTTDENYVEITRILHERMDLKKRILE</sequence>
<dbReference type="EMBL" id="BAAAGE010000001">
    <property type="protein sequence ID" value="GAA0714958.1"/>
    <property type="molecule type" value="Genomic_DNA"/>
</dbReference>
<dbReference type="InterPro" id="IPR035093">
    <property type="entry name" value="RelE/ParE_toxin_dom_sf"/>
</dbReference>
<gene>
    <name evidence="2" type="ORF">GCM10009430_08780</name>
</gene>
<evidence type="ECO:0000256" key="1">
    <source>
        <dbReference type="ARBA" id="ARBA00022649"/>
    </source>
</evidence>
<dbReference type="Proteomes" id="UP001501758">
    <property type="component" value="Unassembled WGS sequence"/>
</dbReference>
<accession>A0ABN1IIX4</accession>
<evidence type="ECO:0008006" key="4">
    <source>
        <dbReference type="Google" id="ProtNLM"/>
    </source>
</evidence>